<dbReference type="PANTHER" id="PTHR46825:SF9">
    <property type="entry name" value="BETA-LACTAMASE-RELATED DOMAIN-CONTAINING PROTEIN"/>
    <property type="match status" value="1"/>
</dbReference>
<gene>
    <name evidence="2" type="ORF">GO493_18605</name>
</gene>
<dbReference type="InterPro" id="IPR050491">
    <property type="entry name" value="AmpC-like"/>
</dbReference>
<dbReference type="Pfam" id="PF00144">
    <property type="entry name" value="Beta-lactamase"/>
    <property type="match status" value="1"/>
</dbReference>
<proteinExistence type="predicted"/>
<evidence type="ECO:0000313" key="3">
    <source>
        <dbReference type="Proteomes" id="UP000461730"/>
    </source>
</evidence>
<dbReference type="InterPro" id="IPR012338">
    <property type="entry name" value="Beta-lactam/transpept-like"/>
</dbReference>
<feature type="domain" description="Beta-lactamase-related" evidence="1">
    <location>
        <begin position="24"/>
        <end position="341"/>
    </location>
</feature>
<dbReference type="SUPFAM" id="SSF56601">
    <property type="entry name" value="beta-lactamase/transpeptidase-like"/>
    <property type="match status" value="1"/>
</dbReference>
<keyword evidence="2" id="KW-0378">Hydrolase</keyword>
<comment type="caution">
    <text evidence="2">The sequence shown here is derived from an EMBL/GenBank/DDBJ whole genome shotgun (WGS) entry which is preliminary data.</text>
</comment>
<dbReference type="AlphaFoldDB" id="A0A7K1U7H0"/>
<evidence type="ECO:0000259" key="1">
    <source>
        <dbReference type="Pfam" id="PF00144"/>
    </source>
</evidence>
<dbReference type="PANTHER" id="PTHR46825">
    <property type="entry name" value="D-ALANYL-D-ALANINE-CARBOXYPEPTIDASE/ENDOPEPTIDASE AMPH"/>
    <property type="match status" value="1"/>
</dbReference>
<dbReference type="GO" id="GO:0016787">
    <property type="term" value="F:hydrolase activity"/>
    <property type="evidence" value="ECO:0007669"/>
    <property type="project" value="UniProtKB-KW"/>
</dbReference>
<sequence>MKNILLLFSFIFIYNNTFSQSKVDTFMTAFLKTHNFNGTILIERHSKPVYRKSFGFANLPFKVPNTPATRYKVASITKAFTSVLILQLFENGKIDLDAPVKTYLPDYKGEGEKVTVRQLLNMTTGMHNMDEGTNLDSALKNGIPQYQRPYTPDQLLTGFCSGPLVKEPGKEFDYNNADYIILGKIIEEVSGRSYEQQLNEKILLPLQMTNSGLLSQHKLIDKLADTYFYRDDLHTLVSDLPVYLENWYAAGAMYSTADDILKFSNALFYGKLLKKETLKQMFVSGLGEYGLGVWVYERYEINGKMYTIVKRPGSIMGAQAMLFHILEDNATIIILSNTGTVSLDDLSADLAKQIVG</sequence>
<accession>A0A7K1U7H0</accession>
<name>A0A7K1U7H0_9BACT</name>
<organism evidence="2 3">
    <name type="scientific">Chitinophaga tropicalis</name>
    <dbReference type="NCBI Taxonomy" id="2683588"/>
    <lineage>
        <taxon>Bacteria</taxon>
        <taxon>Pseudomonadati</taxon>
        <taxon>Bacteroidota</taxon>
        <taxon>Chitinophagia</taxon>
        <taxon>Chitinophagales</taxon>
        <taxon>Chitinophagaceae</taxon>
        <taxon>Chitinophaga</taxon>
    </lineage>
</organism>
<dbReference type="RefSeq" id="WP_157307737.1">
    <property type="nucleotide sequence ID" value="NZ_WRXN01000008.1"/>
</dbReference>
<dbReference type="EMBL" id="WRXN01000008">
    <property type="protein sequence ID" value="MVT10290.1"/>
    <property type="molecule type" value="Genomic_DNA"/>
</dbReference>
<dbReference type="Proteomes" id="UP000461730">
    <property type="component" value="Unassembled WGS sequence"/>
</dbReference>
<dbReference type="Gene3D" id="3.40.710.10">
    <property type="entry name" value="DD-peptidase/beta-lactamase superfamily"/>
    <property type="match status" value="1"/>
</dbReference>
<keyword evidence="3" id="KW-1185">Reference proteome</keyword>
<reference evidence="2 3" key="1">
    <citation type="submission" date="2019-12" db="EMBL/GenBank/DDBJ databases">
        <title>Chitinophaga sp. strain ysch24 (GDMCC 1.1355), whole genome shotgun sequence.</title>
        <authorList>
            <person name="Zhang X."/>
        </authorList>
    </citation>
    <scope>NUCLEOTIDE SEQUENCE [LARGE SCALE GENOMIC DNA]</scope>
    <source>
        <strain evidence="3">ysch24</strain>
    </source>
</reference>
<protein>
    <submittedName>
        <fullName evidence="2">Serine hydrolase</fullName>
    </submittedName>
</protein>
<dbReference type="InterPro" id="IPR001466">
    <property type="entry name" value="Beta-lactam-related"/>
</dbReference>
<evidence type="ECO:0000313" key="2">
    <source>
        <dbReference type="EMBL" id="MVT10290.1"/>
    </source>
</evidence>